<evidence type="ECO:0000313" key="2">
    <source>
        <dbReference type="Proteomes" id="UP000092565"/>
    </source>
</evidence>
<dbReference type="Proteomes" id="UP000092565">
    <property type="component" value="Chromosome"/>
</dbReference>
<name>A0A1B0ZUV6_9RHOB</name>
<evidence type="ECO:0000313" key="1">
    <source>
        <dbReference type="EMBL" id="ANP37878.1"/>
    </source>
</evidence>
<gene>
    <name evidence="1" type="ORF">JL2886_02992</name>
</gene>
<keyword evidence="2" id="KW-1185">Reference proteome</keyword>
<protein>
    <submittedName>
        <fullName evidence="1">Uncharacterized protein</fullName>
    </submittedName>
</protein>
<proteinExistence type="predicted"/>
<reference evidence="1 2" key="1">
    <citation type="submission" date="2016-04" db="EMBL/GenBank/DDBJ databases">
        <authorList>
            <person name="Evans L.H."/>
            <person name="Alamgir A."/>
            <person name="Owens N."/>
            <person name="Weber N.D."/>
            <person name="Virtaneva K."/>
            <person name="Barbian K."/>
            <person name="Babar A."/>
            <person name="Rosenke K."/>
        </authorList>
    </citation>
    <scope>NUCLEOTIDE SEQUENCE [LARGE SCALE GENOMIC DNA]</scope>
    <source>
        <strain evidence="1 2">JL2886</strain>
    </source>
</reference>
<sequence>MVCGGWTAPVAGMMRAQHGRAQPILRHLSRAVDHFNK</sequence>
<accession>A0A1B0ZUV6</accession>
<dbReference type="AlphaFoldDB" id="A0A1B0ZUV6"/>
<organism evidence="1 2">
    <name type="scientific">Phaeobacter gallaeciensis</name>
    <dbReference type="NCBI Taxonomy" id="60890"/>
    <lineage>
        <taxon>Bacteria</taxon>
        <taxon>Pseudomonadati</taxon>
        <taxon>Pseudomonadota</taxon>
        <taxon>Alphaproteobacteria</taxon>
        <taxon>Rhodobacterales</taxon>
        <taxon>Roseobacteraceae</taxon>
        <taxon>Phaeobacter</taxon>
    </lineage>
</organism>
<dbReference type="EMBL" id="CP015124">
    <property type="protein sequence ID" value="ANP37878.1"/>
    <property type="molecule type" value="Genomic_DNA"/>
</dbReference>